<dbReference type="PROSITE" id="PS50853">
    <property type="entry name" value="FN3"/>
    <property type="match status" value="1"/>
</dbReference>
<dbReference type="RefSeq" id="WP_097147694.1">
    <property type="nucleotide sequence ID" value="NZ_OBQC01000001.1"/>
</dbReference>
<dbReference type="Pfam" id="PF00041">
    <property type="entry name" value="fn3"/>
    <property type="match status" value="1"/>
</dbReference>
<dbReference type="InterPro" id="IPR051465">
    <property type="entry name" value="Cell_Envelope_Struct_Comp"/>
</dbReference>
<dbReference type="Pfam" id="PF00395">
    <property type="entry name" value="SLH"/>
    <property type="match status" value="3"/>
</dbReference>
<feature type="compositionally biased region" description="Low complexity" evidence="1">
    <location>
        <begin position="1318"/>
        <end position="1332"/>
    </location>
</feature>
<dbReference type="OrthoDB" id="411361at2"/>
<organism evidence="4 5">
    <name type="scientific">Ureibacillus acetophenoni</name>
    <dbReference type="NCBI Taxonomy" id="614649"/>
    <lineage>
        <taxon>Bacteria</taxon>
        <taxon>Bacillati</taxon>
        <taxon>Bacillota</taxon>
        <taxon>Bacilli</taxon>
        <taxon>Bacillales</taxon>
        <taxon>Caryophanaceae</taxon>
        <taxon>Ureibacillus</taxon>
    </lineage>
</organism>
<dbReference type="Proteomes" id="UP000219252">
    <property type="component" value="Unassembled WGS sequence"/>
</dbReference>
<dbReference type="InterPro" id="IPR013783">
    <property type="entry name" value="Ig-like_fold"/>
</dbReference>
<dbReference type="Gene3D" id="2.60.40.10">
    <property type="entry name" value="Immunoglobulins"/>
    <property type="match status" value="2"/>
</dbReference>
<feature type="domain" description="SLH" evidence="3">
    <location>
        <begin position="1584"/>
        <end position="1642"/>
    </location>
</feature>
<dbReference type="SMART" id="SM00060">
    <property type="entry name" value="FN3"/>
    <property type="match status" value="1"/>
</dbReference>
<accession>A0A285U2Y1</accession>
<dbReference type="EMBL" id="OBQC01000001">
    <property type="protein sequence ID" value="SOC34846.1"/>
    <property type="molecule type" value="Genomic_DNA"/>
</dbReference>
<feature type="domain" description="Fibronectin type-III" evidence="2">
    <location>
        <begin position="1201"/>
        <end position="1291"/>
    </location>
</feature>
<dbReference type="InterPro" id="IPR003961">
    <property type="entry name" value="FN3_dom"/>
</dbReference>
<dbReference type="CDD" id="cd00063">
    <property type="entry name" value="FN3"/>
    <property type="match status" value="1"/>
</dbReference>
<dbReference type="PANTHER" id="PTHR43308:SF5">
    <property type="entry name" value="S-LAYER PROTEIN _ PEPTIDOGLYCAN ENDO-BETA-N-ACETYLGLUCOSAMINIDASE"/>
    <property type="match status" value="1"/>
</dbReference>
<feature type="compositionally biased region" description="Low complexity" evidence="1">
    <location>
        <begin position="1290"/>
        <end position="1310"/>
    </location>
</feature>
<gene>
    <name evidence="4" type="ORF">SAMN05877842_101126</name>
</gene>
<dbReference type="SUPFAM" id="SSF49265">
    <property type="entry name" value="Fibronectin type III"/>
    <property type="match status" value="1"/>
</dbReference>
<sequence>MKVRYYLGLGILFTVLVISVSTSNLTFADENVNRAIKVDLVDENRLIDWASVSIVSEETGYETGFNFDRESESFIVEEDSNIDLYLNYTVTWRVEFSESGQRYVFFDQVSLTGDEIFSLNTISVPTLENLRETSIVNDVEEIESSNLRLIVGNRATSWHYLDNHTPIHLLVKEESSLLIKFSLQGQGTMENSYLIYDEISFSNESNLISDYVENLAHLQIEEPMDTIYFNMPGISFTAQNAKDIYISKGKYNINYYIDNLRWTGTVTIENDEILNLPSIPTQVDVTLRDFRTDDNDPTKVTIGYEVKANSSNFHADNLEFTTKLLKDEAVIEEFISKSNYNHKTVDFGDYPSGTYTLLVSVTKGNESITGSTSITYTSPWQELKGTILTAENEEGIIMKDTVVELYQKVSQRYEKVTEEKATTSGNIGEVFIPDAYILKDQDYVLVVRSDENKVAYIYDFIGQSTKQIHLEGSELDEFQFDTAGLKTVELILDYNYYYTIPVSFLSPEWKVDFSLPFNLTWYGESIEGTVGYEYFGPINNNEIQWNSYKPSIKYKNATIGRDFEDAKYLHYNTTQKHWPLTLKVKDGEIIYEGLINLDKGIDELAFGEYTGEIIHVNSDNIYIQYRSIASSLMNISGDNLKFVYSFEDESGNITELTTNNFNSILLDKELIEGVYKVSLVSATINEEIVKLKMKDQFVTLGEVTPKKILDKIYLNPDTPYGKFHYGNIQIFDPEEQYPGLGYPYQLVTYNYNDGEQAFVAGYSNKLEPNKKYTALIKIHVKGKNSYIPVIELREITGTELLAISDNNPLEISGDLRKLIVNADDGLLDDIGVQFNFNVLDSDNFSQDISGNEKIEAYLSPGTYKGFIKLQDINTKKYIDIPEFQLLGDKVITLNKRDLAKFEVLRNGVELPILDFNVKDNYLNGHLSNNPITSYYISKGQYAPFKVSVGIIDQYDTPWAYILSQENKMIIEDTQFEFTGIIDGAIDEINVINNRRIQAHINLSSGQFSIDGIYHAVKDSNRQLLTLSVEESPIRDYYGLFDRLNEVHAAYRVLDEYGREVINGASDAHNLTELDIYFPDLIDKHTYTLEVTIPTSPRNSLKLEKQFTVDLEQGRFVNITSPAVYSILNNEIITIEGKANEGAMLAVTVMQGNVVVDSKNFNVTSERTFSVPIKILHDGNYTVTVSNEDIEHSLQFTVDRTAPESVKNIELIEDKDGLRIAWEALEEFMVYKVEVAENDGEFIEVVSQTSTNYVLSNLKPSSNYSIRIIAIDLAGNSSVSKIVTKKATTQNPGSGNDDGNPGDTDNDSGSDNSGGSGNNSGSNNGGNTTNTTPESQSEQSVVVNKVDILDQLNDSTSTQVTVAAKKLTQENSSSIVEVPSTTLKSILETGKTLIISTGEVTIEIPTAILQELSQNKQGNIQFLLELVHDHTIDGSGQAISDVYEFSIKGEVNGELTSFTNFSKYIDVSIPVNENEIKDLEKVAVYYINEQTNTLEYVVSKIEDGKLTFKTNHFSKFVGIENNKTFIDIKNSWAKNYIESLASKSIINGINSEEFAPNDSITRSQFAVLLARALNLQKKEYEGIFLDVNESMTWSVYEIEAAYRVGIINGYNGKFNPDEKITRDQMATMIIRAIQYVDPLILENVLSSNVAFVDGATIPEYAKESVLLASGLEIISGKQINGQLFFAPSDYATRAETAKMLYMMLENL</sequence>
<evidence type="ECO:0000259" key="3">
    <source>
        <dbReference type="PROSITE" id="PS51272"/>
    </source>
</evidence>
<name>A0A285U2Y1_9BACL</name>
<dbReference type="PANTHER" id="PTHR43308">
    <property type="entry name" value="OUTER MEMBRANE PROTEIN ALPHA-RELATED"/>
    <property type="match status" value="1"/>
</dbReference>
<evidence type="ECO:0000256" key="1">
    <source>
        <dbReference type="SAM" id="MobiDB-lite"/>
    </source>
</evidence>
<dbReference type="InterPro" id="IPR036116">
    <property type="entry name" value="FN3_sf"/>
</dbReference>
<reference evidence="5" key="1">
    <citation type="submission" date="2017-08" db="EMBL/GenBank/DDBJ databases">
        <authorList>
            <person name="Varghese N."/>
            <person name="Submissions S."/>
        </authorList>
    </citation>
    <scope>NUCLEOTIDE SEQUENCE [LARGE SCALE GENOMIC DNA]</scope>
    <source>
        <strain evidence="5">JC23</strain>
    </source>
</reference>
<evidence type="ECO:0000313" key="4">
    <source>
        <dbReference type="EMBL" id="SOC34846.1"/>
    </source>
</evidence>
<dbReference type="InterPro" id="IPR001119">
    <property type="entry name" value="SLH_dom"/>
</dbReference>
<protein>
    <submittedName>
        <fullName evidence="4">S-layer family protein</fullName>
    </submittedName>
</protein>
<evidence type="ECO:0000259" key="2">
    <source>
        <dbReference type="PROSITE" id="PS50853"/>
    </source>
</evidence>
<keyword evidence="5" id="KW-1185">Reference proteome</keyword>
<feature type="domain" description="SLH" evidence="3">
    <location>
        <begin position="1519"/>
        <end position="1582"/>
    </location>
</feature>
<evidence type="ECO:0000313" key="5">
    <source>
        <dbReference type="Proteomes" id="UP000219252"/>
    </source>
</evidence>
<feature type="region of interest" description="Disordered" evidence="1">
    <location>
        <begin position="1284"/>
        <end position="1339"/>
    </location>
</feature>
<feature type="domain" description="SLH" evidence="3">
    <location>
        <begin position="1647"/>
        <end position="1706"/>
    </location>
</feature>
<dbReference type="PROSITE" id="PS51272">
    <property type="entry name" value="SLH"/>
    <property type="match status" value="3"/>
</dbReference>
<proteinExistence type="predicted"/>